<evidence type="ECO:0000313" key="1">
    <source>
        <dbReference type="EMBL" id="AKA70617.1"/>
    </source>
</evidence>
<accession>A0A0E3JPZ8</accession>
<keyword evidence="2" id="KW-1185">Reference proteome</keyword>
<organism evidence="1 2">
    <name type="scientific">Clostridium scatologenes</name>
    <dbReference type="NCBI Taxonomy" id="1548"/>
    <lineage>
        <taxon>Bacteria</taxon>
        <taxon>Bacillati</taxon>
        <taxon>Bacillota</taxon>
        <taxon>Clostridia</taxon>
        <taxon>Eubacteriales</taxon>
        <taxon>Clostridiaceae</taxon>
        <taxon>Clostridium</taxon>
    </lineage>
</organism>
<name>A0A0E3JPZ8_CLOSL</name>
<protein>
    <submittedName>
        <fullName evidence="1">Uncharacterized protein</fullName>
    </submittedName>
</protein>
<evidence type="ECO:0000313" key="2">
    <source>
        <dbReference type="Proteomes" id="UP000033115"/>
    </source>
</evidence>
<sequence>MGVLIFFIFIVAASLFVCKNNFKKRTEELTSNLKAFNEEIKEVFYSIPEVHQENLLNSLTSESQTNLKSILNNSFIYGANAWSIQQQILKQQELLMEIRHLQKNN</sequence>
<dbReference type="KEGG" id="csq:CSCA_3492"/>
<dbReference type="EMBL" id="CP009933">
    <property type="protein sequence ID" value="AKA70617.1"/>
    <property type="molecule type" value="Genomic_DNA"/>
</dbReference>
<reference evidence="1 2" key="1">
    <citation type="journal article" date="2015" name="J. Biotechnol.">
        <title>Complete genome sequence of a malodorant-producing acetogen, Clostridium scatologenes ATCC 25775(T).</title>
        <authorList>
            <person name="Zhu Z."/>
            <person name="Guo T."/>
            <person name="Zheng H."/>
            <person name="Song T."/>
            <person name="Ouyang P."/>
            <person name="Xie J."/>
        </authorList>
    </citation>
    <scope>NUCLEOTIDE SEQUENCE [LARGE SCALE GENOMIC DNA]</scope>
    <source>
        <strain evidence="1 2">ATCC 25775</strain>
    </source>
</reference>
<dbReference type="RefSeq" id="WP_029160736.1">
    <property type="nucleotide sequence ID" value="NZ_CP009933.1"/>
</dbReference>
<dbReference type="Proteomes" id="UP000033115">
    <property type="component" value="Chromosome"/>
</dbReference>
<dbReference type="HOGENOM" id="CLU_2166555_0_0_9"/>
<dbReference type="AlphaFoldDB" id="A0A0E3JPZ8"/>
<proteinExistence type="predicted"/>
<gene>
    <name evidence="1" type="ORF">CSCA_3492</name>
</gene>